<dbReference type="Gene3D" id="1.10.260.40">
    <property type="entry name" value="lambda repressor-like DNA-binding domains"/>
    <property type="match status" value="1"/>
</dbReference>
<evidence type="ECO:0000259" key="1">
    <source>
        <dbReference type="PROSITE" id="PS50943"/>
    </source>
</evidence>
<protein>
    <submittedName>
        <fullName evidence="2">Helix-turn-helix domain-containing protein</fullName>
    </submittedName>
</protein>
<feature type="domain" description="HTH cro/C1-type" evidence="1">
    <location>
        <begin position="34"/>
        <end position="85"/>
    </location>
</feature>
<dbReference type="PANTHER" id="PTHR35010">
    <property type="entry name" value="BLL4672 PROTEIN-RELATED"/>
    <property type="match status" value="1"/>
</dbReference>
<dbReference type="Pfam" id="PF17765">
    <property type="entry name" value="MLTR_LBD"/>
    <property type="match status" value="1"/>
</dbReference>
<name>A0A5J5L0F6_9MICC</name>
<evidence type="ECO:0000313" key="2">
    <source>
        <dbReference type="EMBL" id="KAA9394536.1"/>
    </source>
</evidence>
<keyword evidence="3" id="KW-1185">Reference proteome</keyword>
<dbReference type="CDD" id="cd00093">
    <property type="entry name" value="HTH_XRE"/>
    <property type="match status" value="1"/>
</dbReference>
<dbReference type="Pfam" id="PF13560">
    <property type="entry name" value="HTH_31"/>
    <property type="match status" value="1"/>
</dbReference>
<dbReference type="InterPro" id="IPR001387">
    <property type="entry name" value="Cro/C1-type_HTH"/>
</dbReference>
<dbReference type="AlphaFoldDB" id="A0A5J5L0F6"/>
<proteinExistence type="predicted"/>
<comment type="caution">
    <text evidence="2">The sequence shown here is derived from an EMBL/GenBank/DDBJ whole genome shotgun (WGS) entry which is preliminary data.</text>
</comment>
<dbReference type="SUPFAM" id="SSF47413">
    <property type="entry name" value="lambda repressor-like DNA-binding domains"/>
    <property type="match status" value="1"/>
</dbReference>
<dbReference type="GO" id="GO:0003677">
    <property type="term" value="F:DNA binding"/>
    <property type="evidence" value="ECO:0007669"/>
    <property type="project" value="InterPro"/>
</dbReference>
<sequence length="302" mass="34115">MAGDTKMNELGTFLKTRRGELTPRDAGLLEGAGARRVAGLRREEVARLASISTDYYTRIEQGRIRVSAPVLNTLADVLKMDEDQRRYLFSLAGKPSRRAPRRTTQKAQPQLQRLLDDLPTTPAIVMGRRMDVLAWNRLAAAMMVDFAQIPAKQRNYVRILFTHPVMRALYADWESVAQTAVAQLRMEAAKYPDDPRLTALVGELSVQDPQFRQWWAARAVKSLTTGTKTLNHRVAGELVLDWDTLVEAHDAEQQLVVWTAPPESPTYEALRFLASWAAGDEEDVYLDHGGHETHPHKKEYAE</sequence>
<organism evidence="2 3">
    <name type="scientific">Kocuria coralli</name>
    <dbReference type="NCBI Taxonomy" id="1461025"/>
    <lineage>
        <taxon>Bacteria</taxon>
        <taxon>Bacillati</taxon>
        <taxon>Actinomycetota</taxon>
        <taxon>Actinomycetes</taxon>
        <taxon>Micrococcales</taxon>
        <taxon>Micrococcaceae</taxon>
        <taxon>Kocuria</taxon>
    </lineage>
</organism>
<dbReference type="OrthoDB" id="3518652at2"/>
<gene>
    <name evidence="2" type="ORF">FCK90_06885</name>
</gene>
<dbReference type="PANTHER" id="PTHR35010:SF2">
    <property type="entry name" value="BLL4672 PROTEIN"/>
    <property type="match status" value="1"/>
</dbReference>
<dbReference type="Proteomes" id="UP000325957">
    <property type="component" value="Unassembled WGS sequence"/>
</dbReference>
<evidence type="ECO:0000313" key="3">
    <source>
        <dbReference type="Proteomes" id="UP000325957"/>
    </source>
</evidence>
<dbReference type="Gene3D" id="3.30.450.180">
    <property type="match status" value="1"/>
</dbReference>
<dbReference type="InterPro" id="IPR010982">
    <property type="entry name" value="Lambda_DNA-bd_dom_sf"/>
</dbReference>
<accession>A0A5J5L0F6</accession>
<dbReference type="SMART" id="SM00530">
    <property type="entry name" value="HTH_XRE"/>
    <property type="match status" value="1"/>
</dbReference>
<dbReference type="RefSeq" id="WP_158033559.1">
    <property type="nucleotide sequence ID" value="NZ_ML708615.1"/>
</dbReference>
<dbReference type="PROSITE" id="PS50943">
    <property type="entry name" value="HTH_CROC1"/>
    <property type="match status" value="1"/>
</dbReference>
<dbReference type="InterPro" id="IPR041413">
    <property type="entry name" value="MLTR_LBD"/>
</dbReference>
<dbReference type="EMBL" id="SZWF01000006">
    <property type="protein sequence ID" value="KAA9394536.1"/>
    <property type="molecule type" value="Genomic_DNA"/>
</dbReference>
<reference evidence="2 3" key="1">
    <citation type="submission" date="2019-05" db="EMBL/GenBank/DDBJ databases">
        <title>Kocuria coralli sp. nov., a novel actinobacterium isolated from coral reef seawater.</title>
        <authorList>
            <person name="Li J."/>
        </authorList>
    </citation>
    <scope>NUCLEOTIDE SEQUENCE [LARGE SCALE GENOMIC DNA]</scope>
    <source>
        <strain evidence="2 3">SCSIO 13007</strain>
    </source>
</reference>